<dbReference type="InterPro" id="IPR013428">
    <property type="entry name" value="Membrane-bound_put_N"/>
</dbReference>
<evidence type="ECO:0000256" key="3">
    <source>
        <dbReference type="ARBA" id="ARBA00023004"/>
    </source>
</evidence>
<feature type="domain" description="Cytochrome c" evidence="5">
    <location>
        <begin position="740"/>
        <end position="876"/>
    </location>
</feature>
<proteinExistence type="predicted"/>
<dbReference type="GO" id="GO:0009055">
    <property type="term" value="F:electron transfer activity"/>
    <property type="evidence" value="ECO:0007669"/>
    <property type="project" value="InterPro"/>
</dbReference>
<dbReference type="OrthoDB" id="232040at2"/>
<dbReference type="SUPFAM" id="SSF48371">
    <property type="entry name" value="ARM repeat"/>
    <property type="match status" value="1"/>
</dbReference>
<gene>
    <name evidence="6" type="ORF">Pla110_12000</name>
</gene>
<dbReference type="InterPro" id="IPR013427">
    <property type="entry name" value="Haem-bd_dom_put"/>
</dbReference>
<reference evidence="6 7" key="1">
    <citation type="submission" date="2019-02" db="EMBL/GenBank/DDBJ databases">
        <title>Deep-cultivation of Planctomycetes and their phenomic and genomic characterization uncovers novel biology.</title>
        <authorList>
            <person name="Wiegand S."/>
            <person name="Jogler M."/>
            <person name="Boedeker C."/>
            <person name="Pinto D."/>
            <person name="Vollmers J."/>
            <person name="Rivas-Marin E."/>
            <person name="Kohn T."/>
            <person name="Peeters S.H."/>
            <person name="Heuer A."/>
            <person name="Rast P."/>
            <person name="Oberbeckmann S."/>
            <person name="Bunk B."/>
            <person name="Jeske O."/>
            <person name="Meyerdierks A."/>
            <person name="Storesund J.E."/>
            <person name="Kallscheuer N."/>
            <person name="Luecker S."/>
            <person name="Lage O.M."/>
            <person name="Pohl T."/>
            <person name="Merkel B.J."/>
            <person name="Hornburger P."/>
            <person name="Mueller R.-W."/>
            <person name="Bruemmer F."/>
            <person name="Labrenz M."/>
            <person name="Spormann A.M."/>
            <person name="Op den Camp H."/>
            <person name="Overmann J."/>
            <person name="Amann R."/>
            <person name="Jetten M.S.M."/>
            <person name="Mascher T."/>
            <person name="Medema M.H."/>
            <person name="Devos D.P."/>
            <person name="Kaster A.-K."/>
            <person name="Ovreas L."/>
            <person name="Rohde M."/>
            <person name="Galperin M.Y."/>
            <person name="Jogler C."/>
        </authorList>
    </citation>
    <scope>NUCLEOTIDE SEQUENCE [LARGE SCALE GENOMIC DNA]</scope>
    <source>
        <strain evidence="6 7">Pla110</strain>
    </source>
</reference>
<dbReference type="InterPro" id="IPR036909">
    <property type="entry name" value="Cyt_c-like_dom_sf"/>
</dbReference>
<dbReference type="EMBL" id="CP036281">
    <property type="protein sequence ID" value="QDU79490.1"/>
    <property type="molecule type" value="Genomic_DNA"/>
</dbReference>
<dbReference type="Proteomes" id="UP000317178">
    <property type="component" value="Chromosome"/>
</dbReference>
<dbReference type="NCBIfam" id="TIGR02604">
    <property type="entry name" value="Piru_Ver_Nterm"/>
    <property type="match status" value="1"/>
</dbReference>
<dbReference type="AlphaFoldDB" id="A0A518CJV0"/>
<dbReference type="Pfam" id="PF23500">
    <property type="entry name" value="DUF7133"/>
    <property type="match status" value="1"/>
</dbReference>
<sequence length="876" mass="97905">MFSQFFTYSKFTLVGGFFLSSFAWSNTLTAEERLPEIEVLQSGVKLTVAAEHPEVATPTGIDVDEAGNIWVVASHTHFPPVEYKGPKFDEILVLSPEGTRSVFYNQTHHTMDLELGKDNWVYLIERSRLLRIRDTDQDGVADESEDLVTLETKAVYPHNGMAGLAWDLNGELMFCLGENFSEAWSMTGTDGTRIKGSSEGGVFRLQPDGSGLKRVARGMWNPFGLCVRENGEIFAVDNDPGELPPCRLLQIEEGGDYGYQRQYGAESHHPFVCWNGELRGTLPMVHPVGEAPCGIAAFGRGLLAPSWGEHHIAFYPLQAQGAGYKTSPIQLVKGSRYFRPACIAVNKAESRSNWRSWYVTDWVDGRYNVHGYGRIWKLEINLEEADWLGSLKLEPETEAAKQAERLRTANEEFSVATLVKTTTDPDPYLAQAAYVGLSKRVTELKWNDVESADHQTQLAVLVALRMASLRDDSTVNRAEWVPHYLEQTDPEVQFELLRWIADVELKEDLPAVEKLYRQSGLRFEVFEAAIATINTLQGQPEIGLRNEELLLERVNDNAASPELRAFALRLLPATLEQTTPAVQEGETAKQPQKLNLSVLQNLLEVDDDELSLEVISALGSNLQQGEEILLALIQDDKAKPGLRAAAIVAISPLVTKHRQLFFTLMMNADQSVREEALRGLRGAPVEDTERVALKKAAASFPESADLVAMVLNPLQVLKDRPADSQIEVWSERLDNVPGDPDIAAGRRLFHHPQLATCGSCHRHKGKGNTVGPDLSTVHDGQKKGWLLESILQPSRDMSPEYRPTLLLLEDGRTFTGIRLQAYTKEAIRDRNGEKRVFDRDEVEMIKDLDVSFMPQGIAQNLTDRELRDLIAFLNQL</sequence>
<keyword evidence="3 4" id="KW-0408">Iron</keyword>
<dbReference type="InterPro" id="IPR016024">
    <property type="entry name" value="ARM-type_fold"/>
</dbReference>
<evidence type="ECO:0000259" key="5">
    <source>
        <dbReference type="PROSITE" id="PS51007"/>
    </source>
</evidence>
<evidence type="ECO:0000256" key="1">
    <source>
        <dbReference type="ARBA" id="ARBA00022617"/>
    </source>
</evidence>
<dbReference type="InterPro" id="IPR011041">
    <property type="entry name" value="Quinoprot_gluc/sorb_DH_b-prop"/>
</dbReference>
<evidence type="ECO:0000256" key="2">
    <source>
        <dbReference type="ARBA" id="ARBA00022723"/>
    </source>
</evidence>
<dbReference type="NCBIfam" id="TIGR02603">
    <property type="entry name" value="CxxCH_TIGR02603"/>
    <property type="match status" value="1"/>
</dbReference>
<name>A0A518CJV0_9PLAN</name>
<dbReference type="RefSeq" id="WP_144994128.1">
    <property type="nucleotide sequence ID" value="NZ_CP036281.1"/>
</dbReference>
<dbReference type="Pfam" id="PF00034">
    <property type="entry name" value="Cytochrom_C"/>
    <property type="match status" value="1"/>
</dbReference>
<dbReference type="Gene3D" id="2.120.10.30">
    <property type="entry name" value="TolB, C-terminal domain"/>
    <property type="match status" value="1"/>
</dbReference>
<dbReference type="GO" id="GO:0046872">
    <property type="term" value="F:metal ion binding"/>
    <property type="evidence" value="ECO:0007669"/>
    <property type="project" value="UniProtKB-KW"/>
</dbReference>
<evidence type="ECO:0000313" key="7">
    <source>
        <dbReference type="Proteomes" id="UP000317178"/>
    </source>
</evidence>
<dbReference type="PROSITE" id="PS51007">
    <property type="entry name" value="CYTC"/>
    <property type="match status" value="1"/>
</dbReference>
<protein>
    <submittedName>
        <fullName evidence="6">Cytochrome c</fullName>
    </submittedName>
</protein>
<evidence type="ECO:0000313" key="6">
    <source>
        <dbReference type="EMBL" id="QDU79490.1"/>
    </source>
</evidence>
<dbReference type="InterPro" id="IPR011042">
    <property type="entry name" value="6-blade_b-propeller_TolB-like"/>
</dbReference>
<dbReference type="SUPFAM" id="SSF46626">
    <property type="entry name" value="Cytochrome c"/>
    <property type="match status" value="1"/>
</dbReference>
<evidence type="ECO:0000256" key="4">
    <source>
        <dbReference type="PROSITE-ProRule" id="PRU00433"/>
    </source>
</evidence>
<dbReference type="KEGG" id="plon:Pla110_12000"/>
<dbReference type="InterPro" id="IPR055557">
    <property type="entry name" value="DUF7133"/>
</dbReference>
<dbReference type="Gene3D" id="1.10.760.10">
    <property type="entry name" value="Cytochrome c-like domain"/>
    <property type="match status" value="1"/>
</dbReference>
<dbReference type="SUPFAM" id="SSF50952">
    <property type="entry name" value="Soluble quinoprotein glucose dehydrogenase"/>
    <property type="match status" value="1"/>
</dbReference>
<dbReference type="PANTHER" id="PTHR33546">
    <property type="entry name" value="LARGE, MULTIFUNCTIONAL SECRETED PROTEIN-RELATED"/>
    <property type="match status" value="1"/>
</dbReference>
<keyword evidence="7" id="KW-1185">Reference proteome</keyword>
<accession>A0A518CJV0</accession>
<dbReference type="InterPro" id="IPR009056">
    <property type="entry name" value="Cyt_c-like_dom"/>
</dbReference>
<dbReference type="GO" id="GO:0020037">
    <property type="term" value="F:heme binding"/>
    <property type="evidence" value="ECO:0007669"/>
    <property type="project" value="InterPro"/>
</dbReference>
<dbReference type="PANTHER" id="PTHR33546:SF1">
    <property type="entry name" value="LARGE, MULTIFUNCTIONAL SECRETED PROTEIN"/>
    <property type="match status" value="1"/>
</dbReference>
<keyword evidence="2 4" id="KW-0479">Metal-binding</keyword>
<keyword evidence="1 4" id="KW-0349">Heme</keyword>
<organism evidence="6 7">
    <name type="scientific">Polystyrenella longa</name>
    <dbReference type="NCBI Taxonomy" id="2528007"/>
    <lineage>
        <taxon>Bacteria</taxon>
        <taxon>Pseudomonadati</taxon>
        <taxon>Planctomycetota</taxon>
        <taxon>Planctomycetia</taxon>
        <taxon>Planctomycetales</taxon>
        <taxon>Planctomycetaceae</taxon>
        <taxon>Polystyrenella</taxon>
    </lineage>
</organism>